<dbReference type="InterPro" id="IPR017907">
    <property type="entry name" value="Znf_RING_CS"/>
</dbReference>
<dbReference type="Proteomes" id="UP000245464">
    <property type="component" value="Chromosome 6"/>
</dbReference>
<evidence type="ECO:0000256" key="1">
    <source>
        <dbReference type="ARBA" id="ARBA00022723"/>
    </source>
</evidence>
<dbReference type="AlphaFoldDB" id="A0A5M9KU23"/>
<evidence type="ECO:0000256" key="3">
    <source>
        <dbReference type="ARBA" id="ARBA00022833"/>
    </source>
</evidence>
<dbReference type="PROSITE" id="PS00518">
    <property type="entry name" value="ZF_RING_1"/>
    <property type="match status" value="1"/>
</dbReference>
<dbReference type="EMBL" id="NRDI02000017">
    <property type="protein sequence ID" value="KAI1510400.1"/>
    <property type="molecule type" value="Genomic_DNA"/>
</dbReference>
<proteinExistence type="predicted"/>
<gene>
    <name evidence="9" type="ORF">Ptr86124_010846</name>
    <name evidence="8" type="ORF">PtrM4_118870</name>
</gene>
<keyword evidence="3" id="KW-0862">Zinc</keyword>
<dbReference type="InterPro" id="IPR001841">
    <property type="entry name" value="Znf_RING"/>
</dbReference>
<evidence type="ECO:0000313" key="11">
    <source>
        <dbReference type="Proteomes" id="UP000249757"/>
    </source>
</evidence>
<feature type="region of interest" description="Disordered" evidence="6">
    <location>
        <begin position="40"/>
        <end position="66"/>
    </location>
</feature>
<reference evidence="8 10" key="1">
    <citation type="journal article" date="2018" name="BMC Genomics">
        <title>Comparative genomics of the wheat fungal pathogen Pyrenophora tritici-repentis reveals chromosomal variations and genome plasticity.</title>
        <authorList>
            <person name="Moolhuijzen P."/>
            <person name="See P.T."/>
            <person name="Hane J.K."/>
            <person name="Shi G."/>
            <person name="Liu Z."/>
            <person name="Oliver R.P."/>
            <person name="Moffat C.S."/>
        </authorList>
    </citation>
    <scope>NUCLEOTIDE SEQUENCE [LARGE SCALE GENOMIC DNA]</scope>
    <source>
        <strain evidence="8">M4</strain>
    </source>
</reference>
<reference evidence="11" key="4">
    <citation type="journal article" date="2022" name="Microb. Genom.">
        <title>A global pangenome for the wheat fungal pathogen Pyrenophora tritici-repentis and prediction of effector protein structural homology.</title>
        <authorList>
            <person name="Moolhuijzen P.M."/>
            <person name="See P.T."/>
            <person name="Shi G."/>
            <person name="Powell H.R."/>
            <person name="Cockram J."/>
            <person name="Jorgensen L.N."/>
            <person name="Benslimane H."/>
            <person name="Strelkov S.E."/>
            <person name="Turner J."/>
            <person name="Liu Z."/>
            <person name="Moffat C.S."/>
        </authorList>
    </citation>
    <scope>NUCLEOTIDE SEQUENCE [LARGE SCALE GENOMIC DNA]</scope>
</reference>
<feature type="compositionally biased region" description="Basic and acidic residues" evidence="6">
    <location>
        <begin position="47"/>
        <end position="57"/>
    </location>
</feature>
<evidence type="ECO:0000256" key="5">
    <source>
        <dbReference type="SAM" id="Coils"/>
    </source>
</evidence>
<accession>A0A5M9KU23</accession>
<dbReference type="EMBL" id="NQIK02000006">
    <property type="protein sequence ID" value="KAF7569472.1"/>
    <property type="molecule type" value="Genomic_DNA"/>
</dbReference>
<dbReference type="Gene3D" id="3.30.40.10">
    <property type="entry name" value="Zinc/RING finger domain, C3HC4 (zinc finger)"/>
    <property type="match status" value="1"/>
</dbReference>
<evidence type="ECO:0000313" key="10">
    <source>
        <dbReference type="Proteomes" id="UP000245464"/>
    </source>
</evidence>
<reference evidence="9" key="3">
    <citation type="journal article" date="2022" name="bioRxiv">
        <title>A global pangenome for the wheat fungal pathogen Pyrenophora tritici-repentis and prediction of effector protein structural homology.</title>
        <authorList>
            <person name="Moolhuijzen P."/>
            <person name="See P.T."/>
            <person name="Shi G."/>
            <person name="Powell H.R."/>
            <person name="Cockram J."/>
            <person name="Jorgensen L.N."/>
            <person name="Benslimane H."/>
            <person name="Strelkov S.E."/>
            <person name="Turner J."/>
            <person name="Liu Z."/>
            <person name="Moffat C.S."/>
        </authorList>
    </citation>
    <scope>NUCLEOTIDE SEQUENCE</scope>
    <source>
        <strain evidence="9">86-124</strain>
    </source>
</reference>
<dbReference type="SMART" id="SM00184">
    <property type="entry name" value="RING"/>
    <property type="match status" value="1"/>
</dbReference>
<dbReference type="GO" id="GO:0008270">
    <property type="term" value="F:zinc ion binding"/>
    <property type="evidence" value="ECO:0007669"/>
    <property type="project" value="UniProtKB-KW"/>
</dbReference>
<dbReference type="Proteomes" id="UP000249757">
    <property type="component" value="Unassembled WGS sequence"/>
</dbReference>
<protein>
    <submittedName>
        <fullName evidence="9">RING domain containing protein</fullName>
    </submittedName>
</protein>
<evidence type="ECO:0000259" key="7">
    <source>
        <dbReference type="PROSITE" id="PS50089"/>
    </source>
</evidence>
<dbReference type="PROSITE" id="PS50089">
    <property type="entry name" value="ZF_RING_2"/>
    <property type="match status" value="1"/>
</dbReference>
<sequence length="280" mass="31443">MPQSSSSRNPQRSTKRRNSSELANDLRKIRRRSAIIIDLTDSSPGLDGDHQTDDSHEPITPPPRTSALGVHAVLTELAQVSQQLEKEDRDRSDLQNKYDRVIKDLKEANAALNALRLVLVDQTIDTSAGHCNNCATKFDFDNALESPYILDGCGAPWCGGCCERRKQNPEMVCRHHPSETAEAHRLYNLDCCVCHTTIASDLVDIACGHPICRACMRAWTAQKTKQQAEYNDDFATYRIPCPVCKEPHEYGDVMLSATLEHQGYWPQKLLRSHSGRVFLN</sequence>
<keyword evidence="5" id="KW-0175">Coiled coil</keyword>
<feature type="compositionally biased region" description="Low complexity" evidence="6">
    <location>
        <begin position="1"/>
        <end position="12"/>
    </location>
</feature>
<name>A0A5M9KU23_9PLEO</name>
<keyword evidence="11" id="KW-1185">Reference proteome</keyword>
<evidence type="ECO:0000313" key="9">
    <source>
        <dbReference type="EMBL" id="KAI1510400.1"/>
    </source>
</evidence>
<feature type="region of interest" description="Disordered" evidence="6">
    <location>
        <begin position="1"/>
        <end position="25"/>
    </location>
</feature>
<reference evidence="9" key="2">
    <citation type="submission" date="2021-05" db="EMBL/GenBank/DDBJ databases">
        <authorList>
            <person name="Moolhuijzen P.M."/>
            <person name="Moffat C.S."/>
        </authorList>
    </citation>
    <scope>NUCLEOTIDE SEQUENCE</scope>
    <source>
        <strain evidence="9">86-124</strain>
    </source>
</reference>
<evidence type="ECO:0000313" key="8">
    <source>
        <dbReference type="EMBL" id="KAF7569472.1"/>
    </source>
</evidence>
<dbReference type="SUPFAM" id="SSF57850">
    <property type="entry name" value="RING/U-box"/>
    <property type="match status" value="1"/>
</dbReference>
<keyword evidence="1" id="KW-0479">Metal-binding</keyword>
<keyword evidence="2 4" id="KW-0863">Zinc-finger</keyword>
<comment type="caution">
    <text evidence="8">The sequence shown here is derived from an EMBL/GenBank/DDBJ whole genome shotgun (WGS) entry which is preliminary data.</text>
</comment>
<evidence type="ECO:0000256" key="6">
    <source>
        <dbReference type="SAM" id="MobiDB-lite"/>
    </source>
</evidence>
<organism evidence="8 10">
    <name type="scientific">Pyrenophora tritici-repentis</name>
    <dbReference type="NCBI Taxonomy" id="45151"/>
    <lineage>
        <taxon>Eukaryota</taxon>
        <taxon>Fungi</taxon>
        <taxon>Dikarya</taxon>
        <taxon>Ascomycota</taxon>
        <taxon>Pezizomycotina</taxon>
        <taxon>Dothideomycetes</taxon>
        <taxon>Pleosporomycetidae</taxon>
        <taxon>Pleosporales</taxon>
        <taxon>Pleosporineae</taxon>
        <taxon>Pleosporaceae</taxon>
        <taxon>Pyrenophora</taxon>
    </lineage>
</organism>
<dbReference type="InterPro" id="IPR013083">
    <property type="entry name" value="Znf_RING/FYVE/PHD"/>
</dbReference>
<feature type="domain" description="RING-type" evidence="7">
    <location>
        <begin position="191"/>
        <end position="245"/>
    </location>
</feature>
<evidence type="ECO:0000256" key="4">
    <source>
        <dbReference type="PROSITE-ProRule" id="PRU00175"/>
    </source>
</evidence>
<feature type="coiled-coil region" evidence="5">
    <location>
        <begin position="77"/>
        <end position="111"/>
    </location>
</feature>
<evidence type="ECO:0000256" key="2">
    <source>
        <dbReference type="ARBA" id="ARBA00022771"/>
    </source>
</evidence>